<evidence type="ECO:0000256" key="9">
    <source>
        <dbReference type="HAMAP-Rule" id="MF_01924"/>
    </source>
</evidence>
<dbReference type="GO" id="GO:0006508">
    <property type="term" value="P:proteolysis"/>
    <property type="evidence" value="ECO:0007669"/>
    <property type="project" value="UniProtKB-KW"/>
</dbReference>
<keyword evidence="13" id="KW-1185">Reference proteome</keyword>
<keyword evidence="5 9" id="KW-0862">Zinc</keyword>
<dbReference type="GO" id="GO:0160237">
    <property type="term" value="F:D-Ala-D-Ala dipeptidase activity"/>
    <property type="evidence" value="ECO:0007669"/>
    <property type="project" value="UniProtKB-EC"/>
</dbReference>
<comment type="similarity">
    <text evidence="9 10">Belongs to the peptidase M15D family.</text>
</comment>
<dbReference type="InterPro" id="IPR009045">
    <property type="entry name" value="Zn_M74/Hedgehog-like"/>
</dbReference>
<evidence type="ECO:0000256" key="6">
    <source>
        <dbReference type="ARBA" id="ARBA00022997"/>
    </source>
</evidence>
<evidence type="ECO:0000256" key="7">
    <source>
        <dbReference type="ARBA" id="ARBA00023049"/>
    </source>
</evidence>
<evidence type="ECO:0000256" key="4">
    <source>
        <dbReference type="ARBA" id="ARBA00022801"/>
    </source>
</evidence>
<dbReference type="CDD" id="cd14817">
    <property type="entry name" value="D-Ala-D-Ala_dipeptidase_VanX"/>
    <property type="match status" value="1"/>
</dbReference>
<keyword evidence="3 9" id="KW-0479">Metal-binding</keyword>
<evidence type="ECO:0000313" key="13">
    <source>
        <dbReference type="Proteomes" id="UP000315167"/>
    </source>
</evidence>
<evidence type="ECO:0000256" key="3">
    <source>
        <dbReference type="ARBA" id="ARBA00022723"/>
    </source>
</evidence>
<keyword evidence="4 9" id="KW-0378">Hydrolase</keyword>
<dbReference type="Pfam" id="PF01427">
    <property type="entry name" value="Peptidase_M15"/>
    <property type="match status" value="1"/>
</dbReference>
<gene>
    <name evidence="9" type="primary">ddpX</name>
    <name evidence="12" type="ORF">IP90_01374</name>
</gene>
<dbReference type="PIRSF" id="PIRSF026671">
    <property type="entry name" value="AA_dipeptidase"/>
    <property type="match status" value="1"/>
</dbReference>
<dbReference type="EC" id="3.4.13.22" evidence="9 10"/>
<evidence type="ECO:0000256" key="11">
    <source>
        <dbReference type="SAM" id="SignalP"/>
    </source>
</evidence>
<feature type="site" description="Transition state stabilizer" evidence="9">
    <location>
        <position position="107"/>
    </location>
</feature>
<dbReference type="AlphaFoldDB" id="A0A562L7G0"/>
<feature type="binding site" evidence="9">
    <location>
        <position position="151"/>
    </location>
    <ligand>
        <name>Zn(2+)</name>
        <dbReference type="ChEBI" id="CHEBI:29105"/>
        <note>catalytic</note>
    </ligand>
</feature>
<dbReference type="InterPro" id="IPR000755">
    <property type="entry name" value="A_A_dipeptidase"/>
</dbReference>
<accession>A0A562L7G0</accession>
<comment type="catalytic activity">
    <reaction evidence="1 9 10">
        <text>D-alanyl-D-alanine + H2O = 2 D-alanine</text>
        <dbReference type="Rhea" id="RHEA:20661"/>
        <dbReference type="ChEBI" id="CHEBI:15377"/>
        <dbReference type="ChEBI" id="CHEBI:57416"/>
        <dbReference type="ChEBI" id="CHEBI:57822"/>
        <dbReference type="EC" id="3.4.13.22"/>
    </reaction>
</comment>
<protein>
    <recommendedName>
        <fullName evidence="9 10">D-alanyl-D-alanine dipeptidase</fullName>
        <shortName evidence="9 10">D-Ala-D-Ala dipeptidase</shortName>
        <ecNumber evidence="9 10">3.4.13.22</ecNumber>
    </recommendedName>
</protein>
<dbReference type="GO" id="GO:0008237">
    <property type="term" value="F:metallopeptidase activity"/>
    <property type="evidence" value="ECO:0007669"/>
    <property type="project" value="UniProtKB-KW"/>
</dbReference>
<feature type="binding site" evidence="9">
    <location>
        <position position="158"/>
    </location>
    <ligand>
        <name>Zn(2+)</name>
        <dbReference type="ChEBI" id="CHEBI:29105"/>
        <note>catalytic</note>
    </ligand>
</feature>
<feature type="binding site" evidence="9">
    <location>
        <position position="222"/>
    </location>
    <ligand>
        <name>Zn(2+)</name>
        <dbReference type="ChEBI" id="CHEBI:29105"/>
        <note>catalytic</note>
    </ligand>
</feature>
<evidence type="ECO:0000313" key="12">
    <source>
        <dbReference type="EMBL" id="TWI03561.1"/>
    </source>
</evidence>
<dbReference type="PANTHER" id="PTHR43126">
    <property type="entry name" value="D-ALANYL-D-ALANINE DIPEPTIDASE"/>
    <property type="match status" value="1"/>
</dbReference>
<evidence type="ECO:0000256" key="5">
    <source>
        <dbReference type="ARBA" id="ARBA00022833"/>
    </source>
</evidence>
<keyword evidence="7 9" id="KW-0482">Metalloprotease</keyword>
<dbReference type="OrthoDB" id="9801430at2"/>
<feature type="active site" description="Proton donor/acceptor" evidence="9">
    <location>
        <position position="219"/>
    </location>
</feature>
<evidence type="ECO:0000256" key="1">
    <source>
        <dbReference type="ARBA" id="ARBA00001362"/>
    </source>
</evidence>
<dbReference type="HAMAP" id="MF_01924">
    <property type="entry name" value="A_A_dipeptidase"/>
    <property type="match status" value="1"/>
</dbReference>
<evidence type="ECO:0000256" key="10">
    <source>
        <dbReference type="PIRNR" id="PIRNR026671"/>
    </source>
</evidence>
<dbReference type="SUPFAM" id="SSF55166">
    <property type="entry name" value="Hedgehog/DD-peptidase"/>
    <property type="match status" value="1"/>
</dbReference>
<keyword evidence="8 10" id="KW-0961">Cell wall biogenesis/degradation</keyword>
<evidence type="ECO:0000256" key="8">
    <source>
        <dbReference type="ARBA" id="ARBA00023316"/>
    </source>
</evidence>
<dbReference type="EMBL" id="VLKN01000003">
    <property type="protein sequence ID" value="TWI03561.1"/>
    <property type="molecule type" value="Genomic_DNA"/>
</dbReference>
<feature type="signal peptide" evidence="11">
    <location>
        <begin position="1"/>
        <end position="17"/>
    </location>
</feature>
<proteinExistence type="inferred from homology"/>
<comment type="caution">
    <text evidence="12">The sequence shown here is derived from an EMBL/GenBank/DDBJ whole genome shotgun (WGS) entry which is preliminary data.</text>
</comment>
<feature type="chain" id="PRO_5022211432" description="D-alanyl-D-alanine dipeptidase" evidence="11">
    <location>
        <begin position="18"/>
        <end position="240"/>
    </location>
</feature>
<dbReference type="PROSITE" id="PS51257">
    <property type="entry name" value="PROKAR_LIPOPROTEIN"/>
    <property type="match status" value="1"/>
</dbReference>
<dbReference type="GO" id="GO:0071555">
    <property type="term" value="P:cell wall organization"/>
    <property type="evidence" value="ECO:0007669"/>
    <property type="project" value="UniProtKB-KW"/>
</dbReference>
<dbReference type="Gene3D" id="3.30.1380.10">
    <property type="match status" value="1"/>
</dbReference>
<keyword evidence="2 9" id="KW-0645">Protease</keyword>
<dbReference type="GO" id="GO:0008270">
    <property type="term" value="F:zinc ion binding"/>
    <property type="evidence" value="ECO:0007669"/>
    <property type="project" value="UniProtKB-UniRule"/>
</dbReference>
<dbReference type="Proteomes" id="UP000315167">
    <property type="component" value="Unassembled WGS sequence"/>
</dbReference>
<reference evidence="12 13" key="1">
    <citation type="journal article" date="2015" name="Stand. Genomic Sci.">
        <title>Genomic Encyclopedia of Bacterial and Archaeal Type Strains, Phase III: the genomes of soil and plant-associated and newly described type strains.</title>
        <authorList>
            <person name="Whitman W.B."/>
            <person name="Woyke T."/>
            <person name="Klenk H.P."/>
            <person name="Zhou Y."/>
            <person name="Lilburn T.G."/>
            <person name="Beck B.J."/>
            <person name="De Vos P."/>
            <person name="Vandamme P."/>
            <person name="Eisen J.A."/>
            <person name="Garrity G."/>
            <person name="Hugenholtz P."/>
            <person name="Kyrpides N.C."/>
        </authorList>
    </citation>
    <scope>NUCLEOTIDE SEQUENCE [LARGE SCALE GENOMIC DNA]</scope>
    <source>
        <strain evidence="12 13">CGMCC 1.10821</strain>
    </source>
</reference>
<comment type="function">
    <text evidence="9 10">Catalyzes hydrolysis of the D-alanyl-D-alanine dipeptide.</text>
</comment>
<dbReference type="PANTHER" id="PTHR43126:SF1">
    <property type="entry name" value="D-ALANYL-D-ALANINE DIPEPTIDASE"/>
    <property type="match status" value="1"/>
</dbReference>
<sequence>MMLARGATLACVLLAIAACTSNGRESTVNVSPAANAADAGMVDIQALVPDMRLEIRYAGSDNFVGAPVEGYEAGKCFLHRDVAEALQRVEQDLRRENLRLKIFDCYRPRRAVLHFMRWVEDVRDVRTKPDYYPDLDKQELLGGYISPTSGHSRGATLDLTLMRCAADGRCEPLDMGTGFDFFGSIANTDSPLVDATQRANRHRLREAMQRHGFENYPMEWWHFTFKPEPTPDMAYDFPVR</sequence>
<name>A0A562L7G0_9GAMM</name>
<organism evidence="12 13">
    <name type="scientific">Luteimonas cucumeris</name>
    <dbReference type="NCBI Taxonomy" id="985012"/>
    <lineage>
        <taxon>Bacteria</taxon>
        <taxon>Pseudomonadati</taxon>
        <taxon>Pseudomonadota</taxon>
        <taxon>Gammaproteobacteria</taxon>
        <taxon>Lysobacterales</taxon>
        <taxon>Lysobacteraceae</taxon>
        <taxon>Luteimonas</taxon>
    </lineage>
</organism>
<evidence type="ECO:0000256" key="2">
    <source>
        <dbReference type="ARBA" id="ARBA00022670"/>
    </source>
</evidence>
<keyword evidence="6 9" id="KW-0224">Dipeptidase</keyword>
<comment type="cofactor">
    <cofactor evidence="9">
        <name>Zn(2+)</name>
        <dbReference type="ChEBI" id="CHEBI:29105"/>
    </cofactor>
    <text evidence="9">Binds 1 zinc ion per subunit.</text>
</comment>
<keyword evidence="11" id="KW-0732">Signal</keyword>